<reference evidence="1 2" key="1">
    <citation type="submission" date="2020-03" db="EMBL/GenBank/DDBJ databases">
        <authorList>
            <consortium name="Genoscope - CEA"/>
            <person name="William W."/>
        </authorList>
    </citation>
    <scope>NUCLEOTIDE SEQUENCE [LARGE SCALE GENOMIC DNA]</scope>
    <source>
        <strain evidence="2">DSM 16959</strain>
    </source>
</reference>
<sequence>MRHLFFGLCLLAASSLSQSLELRPLARGDYGRLVAELPRPAVVMFWALDCAYCREEMQALAPFLRRQRGIALATINTDGVELAPQAAPVIARAGMPAGNAWIFADVPERLRHEVDPAWYGELPRTHLLGRDGSVETVSGTLTRERLQEWWWRQRPGGR</sequence>
<evidence type="ECO:0000313" key="1">
    <source>
        <dbReference type="EMBL" id="CAB1369813.1"/>
    </source>
</evidence>
<proteinExistence type="predicted"/>
<dbReference type="Proteomes" id="UP000515733">
    <property type="component" value="Chromosome"/>
</dbReference>
<dbReference type="KEGG" id="doe:DENOEST_2648"/>
<dbReference type="AlphaFoldDB" id="A0A6S6Y024"/>
<accession>A0A6S6Y024</accession>
<dbReference type="InterPro" id="IPR036249">
    <property type="entry name" value="Thioredoxin-like_sf"/>
</dbReference>
<dbReference type="RefSeq" id="WP_145771178.1">
    <property type="nucleotide sequence ID" value="NZ_LR778301.1"/>
</dbReference>
<dbReference type="InterPro" id="IPR013766">
    <property type="entry name" value="Thioredoxin_domain"/>
</dbReference>
<dbReference type="EMBL" id="LR778301">
    <property type="protein sequence ID" value="CAB1369813.1"/>
    <property type="molecule type" value="Genomic_DNA"/>
</dbReference>
<keyword evidence="2" id="KW-1185">Reference proteome</keyword>
<dbReference type="Gene3D" id="3.40.30.10">
    <property type="entry name" value="Glutaredoxin"/>
    <property type="match status" value="1"/>
</dbReference>
<dbReference type="OrthoDB" id="5956088at2"/>
<dbReference type="PROSITE" id="PS51352">
    <property type="entry name" value="THIOREDOXIN_2"/>
    <property type="match status" value="1"/>
</dbReference>
<name>A0A6S6Y024_9PROT</name>
<organism evidence="1 2">
    <name type="scientific">Denitratisoma oestradiolicum</name>
    <dbReference type="NCBI Taxonomy" id="311182"/>
    <lineage>
        <taxon>Bacteria</taxon>
        <taxon>Pseudomonadati</taxon>
        <taxon>Pseudomonadota</taxon>
        <taxon>Betaproteobacteria</taxon>
        <taxon>Nitrosomonadales</taxon>
        <taxon>Sterolibacteriaceae</taxon>
        <taxon>Denitratisoma</taxon>
    </lineage>
</organism>
<protein>
    <submittedName>
        <fullName evidence="1">Uncharacterized protein</fullName>
    </submittedName>
</protein>
<evidence type="ECO:0000313" key="2">
    <source>
        <dbReference type="Proteomes" id="UP000515733"/>
    </source>
</evidence>
<dbReference type="SUPFAM" id="SSF52833">
    <property type="entry name" value="Thioredoxin-like"/>
    <property type="match status" value="1"/>
</dbReference>
<gene>
    <name evidence="1" type="ORF">DENOEST_2648</name>
</gene>